<evidence type="ECO:0000313" key="2">
    <source>
        <dbReference type="EMBL" id="GFP78186.1"/>
    </source>
</evidence>
<keyword evidence="1" id="KW-1133">Transmembrane helix</keyword>
<keyword evidence="3" id="KW-1185">Reference proteome</keyword>
<reference evidence="2 3" key="1">
    <citation type="submission" date="2020-07" db="EMBL/GenBank/DDBJ databases">
        <title>A new beta-1,3-glucan-decomposing anaerobic bacterium isolated from anoxic soil subjected to biological soil disinfestation.</title>
        <authorList>
            <person name="Ueki A."/>
            <person name="Tonouchi A."/>
        </authorList>
    </citation>
    <scope>NUCLEOTIDE SEQUENCE [LARGE SCALE GENOMIC DNA]</scope>
    <source>
        <strain evidence="2 3">TW1</strain>
    </source>
</reference>
<dbReference type="Proteomes" id="UP000580568">
    <property type="component" value="Unassembled WGS sequence"/>
</dbReference>
<gene>
    <name evidence="2" type="ORF">bsdtw1_04380</name>
</gene>
<name>A0A6V8SN34_9CLOT</name>
<proteinExistence type="predicted"/>
<dbReference type="AlphaFoldDB" id="A0A6V8SN34"/>
<protein>
    <recommendedName>
        <fullName evidence="4">DUF4179 domain-containing protein</fullName>
    </recommendedName>
</protein>
<evidence type="ECO:0000256" key="1">
    <source>
        <dbReference type="SAM" id="Phobius"/>
    </source>
</evidence>
<sequence>MDKNKIINKHKVAIIAAFFLIIIVIGSLIALSKPAGSVFADEGGVKSEPAGSIFNSSFVDKGVIKAEADGKVSSVEKICEKSGVKVTLKGVVSDGIRTVLSIRFDSKNVNFEDFKLAKVSLVDGDGKKYEISQYGQGITKKGQYSFETAIEFKGSPSKKTTAKLNIGSINNINGSWNFDLDINPSSIESYKASGVYDDGKITLSITNVKITGTYTILEGNMKGSNIDIYSVLSNSNGDKVGQISGEMELNKDFKLYYPPLTKTDKFNLVIKTADQTKVILSTDINVDK</sequence>
<dbReference type="Gene3D" id="2.60.40.1630">
    <property type="entry name" value="bacillus anthracis domain"/>
    <property type="match status" value="1"/>
</dbReference>
<dbReference type="RefSeq" id="WP_183279500.1">
    <property type="nucleotide sequence ID" value="NZ_BLZR01000001.1"/>
</dbReference>
<accession>A0A6V8SN34</accession>
<feature type="transmembrane region" description="Helical" evidence="1">
    <location>
        <begin position="12"/>
        <end position="31"/>
    </location>
</feature>
<organism evidence="2 3">
    <name type="scientific">Clostridium fungisolvens</name>
    <dbReference type="NCBI Taxonomy" id="1604897"/>
    <lineage>
        <taxon>Bacteria</taxon>
        <taxon>Bacillati</taxon>
        <taxon>Bacillota</taxon>
        <taxon>Clostridia</taxon>
        <taxon>Eubacteriales</taxon>
        <taxon>Clostridiaceae</taxon>
        <taxon>Clostridium</taxon>
    </lineage>
</organism>
<keyword evidence="1" id="KW-0472">Membrane</keyword>
<evidence type="ECO:0008006" key="4">
    <source>
        <dbReference type="Google" id="ProtNLM"/>
    </source>
</evidence>
<comment type="caution">
    <text evidence="2">The sequence shown here is derived from an EMBL/GenBank/DDBJ whole genome shotgun (WGS) entry which is preliminary data.</text>
</comment>
<dbReference type="EMBL" id="BLZR01000001">
    <property type="protein sequence ID" value="GFP78186.1"/>
    <property type="molecule type" value="Genomic_DNA"/>
</dbReference>
<keyword evidence="1" id="KW-0812">Transmembrane</keyword>
<evidence type="ECO:0000313" key="3">
    <source>
        <dbReference type="Proteomes" id="UP000580568"/>
    </source>
</evidence>